<reference evidence="8" key="1">
    <citation type="submission" date="2023-07" db="EMBL/GenBank/DDBJ databases">
        <title>Chromosome-level Genome Assembly of Striped Snakehead (Channa striata).</title>
        <authorList>
            <person name="Liu H."/>
        </authorList>
    </citation>
    <scope>NUCLEOTIDE SEQUENCE</scope>
    <source>
        <strain evidence="8">Gz</strain>
        <tissue evidence="8">Muscle</tissue>
    </source>
</reference>
<keyword evidence="5" id="KW-1133">Transmembrane helix</keyword>
<comment type="subcellular location">
    <subcellularLocation>
        <location evidence="1">Membrane</location>
    </subcellularLocation>
</comment>
<dbReference type="EMBL" id="JAUPFM010000001">
    <property type="protein sequence ID" value="KAK2863457.1"/>
    <property type="molecule type" value="Genomic_DNA"/>
</dbReference>
<feature type="region of interest" description="Disordered" evidence="4">
    <location>
        <begin position="132"/>
        <end position="152"/>
    </location>
</feature>
<dbReference type="Proteomes" id="UP001187415">
    <property type="component" value="Unassembled WGS sequence"/>
</dbReference>
<keyword evidence="6" id="KW-0732">Signal</keyword>
<dbReference type="SMART" id="SM00409">
    <property type="entry name" value="IG"/>
    <property type="match status" value="1"/>
</dbReference>
<keyword evidence="9" id="KW-1185">Reference proteome</keyword>
<feature type="signal peptide" evidence="6">
    <location>
        <begin position="1"/>
        <end position="22"/>
    </location>
</feature>
<dbReference type="AlphaFoldDB" id="A0AA88NRG5"/>
<dbReference type="PANTHER" id="PTHR24100:SF151">
    <property type="entry name" value="ICOS LIGAND"/>
    <property type="match status" value="1"/>
</dbReference>
<comment type="caution">
    <text evidence="8">The sequence shown here is derived from an EMBL/GenBank/DDBJ whole genome shotgun (WGS) entry which is preliminary data.</text>
</comment>
<dbReference type="SUPFAM" id="SSF48726">
    <property type="entry name" value="Immunoglobulin"/>
    <property type="match status" value="1"/>
</dbReference>
<dbReference type="GO" id="GO:0001817">
    <property type="term" value="P:regulation of cytokine production"/>
    <property type="evidence" value="ECO:0007669"/>
    <property type="project" value="TreeGrafter"/>
</dbReference>
<dbReference type="InterPro" id="IPR036179">
    <property type="entry name" value="Ig-like_dom_sf"/>
</dbReference>
<dbReference type="GO" id="GO:0050852">
    <property type="term" value="P:T cell receptor signaling pathway"/>
    <property type="evidence" value="ECO:0007669"/>
    <property type="project" value="TreeGrafter"/>
</dbReference>
<evidence type="ECO:0000256" key="5">
    <source>
        <dbReference type="SAM" id="Phobius"/>
    </source>
</evidence>
<keyword evidence="3" id="KW-0393">Immunoglobulin domain</keyword>
<dbReference type="GO" id="GO:0005102">
    <property type="term" value="F:signaling receptor binding"/>
    <property type="evidence" value="ECO:0007669"/>
    <property type="project" value="TreeGrafter"/>
</dbReference>
<dbReference type="InterPro" id="IPR050504">
    <property type="entry name" value="IgSF_BTN/MOG"/>
</dbReference>
<dbReference type="PANTHER" id="PTHR24100">
    <property type="entry name" value="BUTYROPHILIN"/>
    <property type="match status" value="1"/>
</dbReference>
<organism evidence="8 9">
    <name type="scientific">Channa striata</name>
    <name type="common">Snakehead murrel</name>
    <name type="synonym">Ophicephalus striatus</name>
    <dbReference type="NCBI Taxonomy" id="64152"/>
    <lineage>
        <taxon>Eukaryota</taxon>
        <taxon>Metazoa</taxon>
        <taxon>Chordata</taxon>
        <taxon>Craniata</taxon>
        <taxon>Vertebrata</taxon>
        <taxon>Euteleostomi</taxon>
        <taxon>Actinopterygii</taxon>
        <taxon>Neopterygii</taxon>
        <taxon>Teleostei</taxon>
        <taxon>Neoteleostei</taxon>
        <taxon>Acanthomorphata</taxon>
        <taxon>Anabantaria</taxon>
        <taxon>Anabantiformes</taxon>
        <taxon>Channoidei</taxon>
        <taxon>Channidae</taxon>
        <taxon>Channa</taxon>
    </lineage>
</organism>
<dbReference type="Pfam" id="PF07686">
    <property type="entry name" value="V-set"/>
    <property type="match status" value="1"/>
</dbReference>
<evidence type="ECO:0000256" key="6">
    <source>
        <dbReference type="SAM" id="SignalP"/>
    </source>
</evidence>
<feature type="transmembrane region" description="Helical" evidence="5">
    <location>
        <begin position="155"/>
        <end position="180"/>
    </location>
</feature>
<protein>
    <recommendedName>
        <fullName evidence="7">Ig-like domain-containing protein</fullName>
    </recommendedName>
</protein>
<dbReference type="InterPro" id="IPR003599">
    <property type="entry name" value="Ig_sub"/>
</dbReference>
<evidence type="ECO:0000256" key="2">
    <source>
        <dbReference type="ARBA" id="ARBA00023136"/>
    </source>
</evidence>
<name>A0AA88NRG5_CHASR</name>
<evidence type="ECO:0000313" key="9">
    <source>
        <dbReference type="Proteomes" id="UP001187415"/>
    </source>
</evidence>
<dbReference type="InterPro" id="IPR013783">
    <property type="entry name" value="Ig-like_fold"/>
</dbReference>
<dbReference type="Gene3D" id="2.60.40.10">
    <property type="entry name" value="Immunoglobulins"/>
    <property type="match status" value="1"/>
</dbReference>
<feature type="chain" id="PRO_5041732457" description="Ig-like domain-containing protein" evidence="6">
    <location>
        <begin position="23"/>
        <end position="195"/>
    </location>
</feature>
<keyword evidence="2 5" id="KW-0472">Membrane</keyword>
<gene>
    <name evidence="8" type="ORF">Q5P01_002990</name>
</gene>
<evidence type="ECO:0000313" key="8">
    <source>
        <dbReference type="EMBL" id="KAK2863457.1"/>
    </source>
</evidence>
<evidence type="ECO:0000256" key="4">
    <source>
        <dbReference type="SAM" id="MobiDB-lite"/>
    </source>
</evidence>
<evidence type="ECO:0000256" key="3">
    <source>
        <dbReference type="ARBA" id="ARBA00023319"/>
    </source>
</evidence>
<dbReference type="PROSITE" id="PS50835">
    <property type="entry name" value="IG_LIKE"/>
    <property type="match status" value="1"/>
</dbReference>
<feature type="compositionally biased region" description="Basic and acidic residues" evidence="4">
    <location>
        <begin position="138"/>
        <end position="152"/>
    </location>
</feature>
<evidence type="ECO:0000256" key="1">
    <source>
        <dbReference type="ARBA" id="ARBA00004370"/>
    </source>
</evidence>
<proteinExistence type="predicted"/>
<accession>A0AA88NRG5</accession>
<dbReference type="InterPro" id="IPR013106">
    <property type="entry name" value="Ig_V-set"/>
</dbReference>
<keyword evidence="5" id="KW-0812">Transmembrane</keyword>
<dbReference type="InterPro" id="IPR007110">
    <property type="entry name" value="Ig-like_dom"/>
</dbReference>
<sequence>MCVCRRILCVSFLTWLVTCSASEEIKAKSGEDIILQCRGLREGAIELLEWTKPELKSEDYVFYFREERSYEKYQHPLFRGRVELRDPQMKEGDASVILKNVNISDTGTYECYVGTKGNRPELISRVQLQVKDSGGGVRRTEDGGDKDGGDKDRHVGLVAGLSVLGVLVIAAAVGGLMIFIKRKGPNSHHPPPEGL</sequence>
<dbReference type="GO" id="GO:0009897">
    <property type="term" value="C:external side of plasma membrane"/>
    <property type="evidence" value="ECO:0007669"/>
    <property type="project" value="TreeGrafter"/>
</dbReference>
<feature type="domain" description="Ig-like" evidence="7">
    <location>
        <begin position="30"/>
        <end position="124"/>
    </location>
</feature>
<evidence type="ECO:0000259" key="7">
    <source>
        <dbReference type="PROSITE" id="PS50835"/>
    </source>
</evidence>